<comment type="subcellular location">
    <subcellularLocation>
        <location evidence="1">Nucleus</location>
    </subcellularLocation>
</comment>
<evidence type="ECO:0000256" key="3">
    <source>
        <dbReference type="ARBA" id="ARBA00023015"/>
    </source>
</evidence>
<feature type="region of interest" description="Disordered" evidence="7">
    <location>
        <begin position="85"/>
        <end position="119"/>
    </location>
</feature>
<accession>A0ABR4JRN4</accession>
<dbReference type="PANTHER" id="PTHR31001:SF76">
    <property type="entry name" value="ZN(2)-C6 FUNGAL-TYPE DOMAIN-CONTAINING PROTEIN"/>
    <property type="match status" value="1"/>
</dbReference>
<dbReference type="EMBL" id="JBFXLU010000097">
    <property type="protein sequence ID" value="KAL2842703.1"/>
    <property type="molecule type" value="Genomic_DNA"/>
</dbReference>
<dbReference type="PROSITE" id="PS00463">
    <property type="entry name" value="ZN2_CY6_FUNGAL_1"/>
    <property type="match status" value="1"/>
</dbReference>
<dbReference type="SUPFAM" id="SSF57701">
    <property type="entry name" value="Zn2/Cys6 DNA-binding domain"/>
    <property type="match status" value="1"/>
</dbReference>
<dbReference type="Pfam" id="PF00172">
    <property type="entry name" value="Zn_clus"/>
    <property type="match status" value="1"/>
</dbReference>
<dbReference type="Proteomes" id="UP001610446">
    <property type="component" value="Unassembled WGS sequence"/>
</dbReference>
<dbReference type="InterPro" id="IPR007219">
    <property type="entry name" value="XnlR_reg_dom"/>
</dbReference>
<feature type="region of interest" description="Disordered" evidence="7">
    <location>
        <begin position="653"/>
        <end position="672"/>
    </location>
</feature>
<dbReference type="PANTHER" id="PTHR31001">
    <property type="entry name" value="UNCHARACTERIZED TRANSCRIPTIONAL REGULATORY PROTEIN"/>
    <property type="match status" value="1"/>
</dbReference>
<proteinExistence type="predicted"/>
<evidence type="ECO:0000256" key="1">
    <source>
        <dbReference type="ARBA" id="ARBA00004123"/>
    </source>
</evidence>
<feature type="domain" description="Zn(2)-C6 fungal-type" evidence="8">
    <location>
        <begin position="11"/>
        <end position="38"/>
    </location>
</feature>
<keyword evidence="3" id="KW-0805">Transcription regulation</keyword>
<evidence type="ECO:0000256" key="7">
    <source>
        <dbReference type="SAM" id="MobiDB-lite"/>
    </source>
</evidence>
<dbReference type="InterPro" id="IPR050613">
    <property type="entry name" value="Sec_Metabolite_Reg"/>
</dbReference>
<dbReference type="InterPro" id="IPR036864">
    <property type="entry name" value="Zn2-C6_fun-type_DNA-bd_sf"/>
</dbReference>
<evidence type="ECO:0000256" key="2">
    <source>
        <dbReference type="ARBA" id="ARBA00022723"/>
    </source>
</evidence>
<dbReference type="SMART" id="SM00906">
    <property type="entry name" value="Fungal_trans"/>
    <property type="match status" value="1"/>
</dbReference>
<evidence type="ECO:0000313" key="10">
    <source>
        <dbReference type="Proteomes" id="UP001610446"/>
    </source>
</evidence>
<dbReference type="Gene3D" id="4.10.240.10">
    <property type="entry name" value="Zn(2)-C6 fungal-type DNA-binding domain"/>
    <property type="match status" value="1"/>
</dbReference>
<dbReference type="SMART" id="SM00066">
    <property type="entry name" value="GAL4"/>
    <property type="match status" value="1"/>
</dbReference>
<evidence type="ECO:0000259" key="8">
    <source>
        <dbReference type="PROSITE" id="PS50048"/>
    </source>
</evidence>
<keyword evidence="5" id="KW-0804">Transcription</keyword>
<sequence length="712" mass="79517">MSAAGVRRRLACAECTRQKIKCDKVIPCRNCTRRGKACYRTPQRSRYLPATPTPRRQVQAASDADALESNLSTCIQELQATLQAVRKGKSSTPRCDDRATSASASLPPSPAQDSTHTDTDVIGASPHETIAIRSHSNKEAEEAEDAATILEFLAWGRRKAQAYDGFNPRPDGPGWSPGDVPLDEGPNEEAIHLRLSDDSSSSTVLQLLLPEPQSIQQIVQYHCDSLLWYHASFHAVVFQDEVDQFLHQHSCRIDSANVDLQWVALLFAVLTGSMTCAPPTVAHSWGFGNQERCTIARRWFKAALVCLQRADYTSNHSIYAVECIATMTSSAHMLGHSNSHSVMLATAVRIAQGLGLHLLGSGEQDTPNNIVRKEIGRRVWTELCIQDWFSIPFSESYLIHILDFDTARPMNCREEEMAPLPEDEPTSMSYHRILYQVARLMPRLQDDLAQSKTPYTKYEHVLRYDTQMRTLAKHVPLWLKNTPLQPSWPRHVPWARHCLSISSAHKIIMIHRKFLWLSFTNPAFSFTRKTCIAASKTIVRECKLVAEEDGPILWIYHAFAVAASIILCLDMLFRSPSDAEHQGHRDFVQDTTAILSQGGPSMIAKRGVRILRLLSQAEQSRGLSEVGIRDEASAMSVDIRKLVRAVCDQEASATTTREVARPEPSSPFAFQRHEGNSDALFGNLLGPQSRFEIHDSLEDILFLAQSCGPGYG</sequence>
<evidence type="ECO:0000256" key="6">
    <source>
        <dbReference type="ARBA" id="ARBA00023242"/>
    </source>
</evidence>
<dbReference type="InterPro" id="IPR001138">
    <property type="entry name" value="Zn2Cys6_DnaBD"/>
</dbReference>
<dbReference type="PROSITE" id="PS50048">
    <property type="entry name" value="ZN2_CY6_FUNGAL_2"/>
    <property type="match status" value="1"/>
</dbReference>
<keyword evidence="2" id="KW-0479">Metal-binding</keyword>
<organism evidence="9 10">
    <name type="scientific">Aspergillus pseudoustus</name>
    <dbReference type="NCBI Taxonomy" id="1810923"/>
    <lineage>
        <taxon>Eukaryota</taxon>
        <taxon>Fungi</taxon>
        <taxon>Dikarya</taxon>
        <taxon>Ascomycota</taxon>
        <taxon>Pezizomycotina</taxon>
        <taxon>Eurotiomycetes</taxon>
        <taxon>Eurotiomycetidae</taxon>
        <taxon>Eurotiales</taxon>
        <taxon>Aspergillaceae</taxon>
        <taxon>Aspergillus</taxon>
        <taxon>Aspergillus subgen. Nidulantes</taxon>
    </lineage>
</organism>
<reference evidence="9 10" key="1">
    <citation type="submission" date="2024-07" db="EMBL/GenBank/DDBJ databases">
        <title>Section-level genome sequencing and comparative genomics of Aspergillus sections Usti and Cavernicolus.</title>
        <authorList>
            <consortium name="Lawrence Berkeley National Laboratory"/>
            <person name="Nybo J.L."/>
            <person name="Vesth T.C."/>
            <person name="Theobald S."/>
            <person name="Frisvad J.C."/>
            <person name="Larsen T.O."/>
            <person name="Kjaerboelling I."/>
            <person name="Rothschild-Mancinelli K."/>
            <person name="Lyhne E.K."/>
            <person name="Kogle M.E."/>
            <person name="Barry K."/>
            <person name="Clum A."/>
            <person name="Na H."/>
            <person name="Ledsgaard L."/>
            <person name="Lin J."/>
            <person name="Lipzen A."/>
            <person name="Kuo A."/>
            <person name="Riley R."/>
            <person name="Mondo S."/>
            <person name="Labutti K."/>
            <person name="Haridas S."/>
            <person name="Pangalinan J."/>
            <person name="Salamov A.A."/>
            <person name="Simmons B.A."/>
            <person name="Magnuson J.K."/>
            <person name="Chen J."/>
            <person name="Drula E."/>
            <person name="Henrissat B."/>
            <person name="Wiebenga A."/>
            <person name="Lubbers R.J."/>
            <person name="Gomes A.C."/>
            <person name="Makela M.R."/>
            <person name="Stajich J."/>
            <person name="Grigoriev I.V."/>
            <person name="Mortensen U.H."/>
            <person name="De Vries R.P."/>
            <person name="Baker S.E."/>
            <person name="Andersen M.R."/>
        </authorList>
    </citation>
    <scope>NUCLEOTIDE SEQUENCE [LARGE SCALE GENOMIC DNA]</scope>
    <source>
        <strain evidence="9 10">CBS 123904</strain>
    </source>
</reference>
<evidence type="ECO:0000313" key="9">
    <source>
        <dbReference type="EMBL" id="KAL2842703.1"/>
    </source>
</evidence>
<keyword evidence="4" id="KW-0238">DNA-binding</keyword>
<comment type="caution">
    <text evidence="9">The sequence shown here is derived from an EMBL/GenBank/DDBJ whole genome shotgun (WGS) entry which is preliminary data.</text>
</comment>
<keyword evidence="10" id="KW-1185">Reference proteome</keyword>
<protein>
    <recommendedName>
        <fullName evidence="8">Zn(2)-C6 fungal-type domain-containing protein</fullName>
    </recommendedName>
</protein>
<keyword evidence="6" id="KW-0539">Nucleus</keyword>
<gene>
    <name evidence="9" type="ORF">BJY01DRAFT_248968</name>
</gene>
<evidence type="ECO:0000256" key="5">
    <source>
        <dbReference type="ARBA" id="ARBA00023163"/>
    </source>
</evidence>
<dbReference type="CDD" id="cd12148">
    <property type="entry name" value="fungal_TF_MHR"/>
    <property type="match status" value="1"/>
</dbReference>
<name>A0ABR4JRN4_9EURO</name>
<evidence type="ECO:0000256" key="4">
    <source>
        <dbReference type="ARBA" id="ARBA00023125"/>
    </source>
</evidence>
<dbReference type="CDD" id="cd00067">
    <property type="entry name" value="GAL4"/>
    <property type="match status" value="1"/>
</dbReference>